<feature type="binding site" evidence="10">
    <location>
        <position position="117"/>
    </location>
    <ligand>
        <name>substrate</name>
    </ligand>
</feature>
<dbReference type="OrthoDB" id="8717144at2"/>
<feature type="binding site" evidence="10">
    <location>
        <begin position="95"/>
        <end position="98"/>
    </location>
    <ligand>
        <name>substrate</name>
    </ligand>
</feature>
<evidence type="ECO:0000256" key="8">
    <source>
        <dbReference type="ARBA" id="ARBA00051467"/>
    </source>
</evidence>
<keyword evidence="12" id="KW-1185">Reference proteome</keyword>
<dbReference type="GO" id="GO:0047443">
    <property type="term" value="F:4-hydroxy-4-methyl-2-oxoglutarate aldolase activity"/>
    <property type="evidence" value="ECO:0007669"/>
    <property type="project" value="UniProtKB-EC"/>
</dbReference>
<dbReference type="AlphaFoldDB" id="A0A4Y5Z0W3"/>
<comment type="cofactor">
    <cofactor evidence="2 10">
        <name>Mg(2+)</name>
        <dbReference type="ChEBI" id="CHEBI:18420"/>
    </cofactor>
</comment>
<dbReference type="CDD" id="cd16841">
    <property type="entry name" value="RraA_family"/>
    <property type="match status" value="1"/>
</dbReference>
<protein>
    <recommendedName>
        <fullName evidence="4">4-hydroxy-4-methyl-2-oxoglutarate aldolase</fullName>
        <ecNumber evidence="4">4.1.3.17</ecNumber>
    </recommendedName>
</protein>
<proteinExistence type="inferred from homology"/>
<evidence type="ECO:0000256" key="1">
    <source>
        <dbReference type="ARBA" id="ARBA00001342"/>
    </source>
</evidence>
<evidence type="ECO:0000256" key="3">
    <source>
        <dbReference type="ARBA" id="ARBA00011643"/>
    </source>
</evidence>
<evidence type="ECO:0000256" key="6">
    <source>
        <dbReference type="ARBA" id="ARBA00022842"/>
    </source>
</evidence>
<keyword evidence="6 10" id="KW-0460">Magnesium</keyword>
<dbReference type="GO" id="GO:0046872">
    <property type="term" value="F:metal ion binding"/>
    <property type="evidence" value="ECO:0007669"/>
    <property type="project" value="UniProtKB-KW"/>
</dbReference>
<evidence type="ECO:0000256" key="7">
    <source>
        <dbReference type="ARBA" id="ARBA00023239"/>
    </source>
</evidence>
<dbReference type="InterPro" id="IPR036704">
    <property type="entry name" value="RraA/RraA-like_sf"/>
</dbReference>
<gene>
    <name evidence="11" type="primary">ligK</name>
    <name evidence="11" type="ORF">FIV34_03350</name>
</gene>
<dbReference type="PANTHER" id="PTHR33254">
    <property type="entry name" value="4-HYDROXY-4-METHYL-2-OXOGLUTARATE ALDOLASE 3-RELATED"/>
    <property type="match status" value="1"/>
</dbReference>
<dbReference type="GO" id="GO:0072329">
    <property type="term" value="P:monocarboxylic acid catabolic process"/>
    <property type="evidence" value="ECO:0007669"/>
    <property type="project" value="UniProtKB-ARBA"/>
</dbReference>
<dbReference type="KEGG" id="lpy:FIV34_03350"/>
<dbReference type="NCBIfam" id="TIGR02798">
    <property type="entry name" value="ligK_PcmE"/>
    <property type="match status" value="1"/>
</dbReference>
<organism evidence="11 12">
    <name type="scientific">Luteibacter pinisoli</name>
    <dbReference type="NCBI Taxonomy" id="2589080"/>
    <lineage>
        <taxon>Bacteria</taxon>
        <taxon>Pseudomonadati</taxon>
        <taxon>Pseudomonadota</taxon>
        <taxon>Gammaproteobacteria</taxon>
        <taxon>Lysobacterales</taxon>
        <taxon>Rhodanobacteraceae</taxon>
        <taxon>Luteibacter</taxon>
    </lineage>
</organism>
<dbReference type="Proteomes" id="UP000316093">
    <property type="component" value="Chromosome"/>
</dbReference>
<evidence type="ECO:0000256" key="10">
    <source>
        <dbReference type="PIRSR" id="PIRSR605493-1"/>
    </source>
</evidence>
<evidence type="ECO:0000256" key="5">
    <source>
        <dbReference type="ARBA" id="ARBA00022723"/>
    </source>
</evidence>
<keyword evidence="5 10" id="KW-0479">Metal-binding</keyword>
<name>A0A4Y5Z0W3_9GAMM</name>
<dbReference type="NCBIfam" id="NF006731">
    <property type="entry name" value="PRK09262.1"/>
    <property type="match status" value="1"/>
</dbReference>
<comment type="catalytic activity">
    <reaction evidence="8">
        <text>2-hydroxy-4-oxobutane-1,2,4-tricarboxylate = oxaloacetate + pyruvate</text>
        <dbReference type="Rhea" id="RHEA:28935"/>
        <dbReference type="ChEBI" id="CHEBI:15361"/>
        <dbReference type="ChEBI" id="CHEBI:16452"/>
        <dbReference type="ChEBI" id="CHEBI:58075"/>
        <dbReference type="EC" id="4.1.3.17"/>
    </reaction>
</comment>
<evidence type="ECO:0000313" key="11">
    <source>
        <dbReference type="EMBL" id="QDE38305.1"/>
    </source>
</evidence>
<evidence type="ECO:0000256" key="9">
    <source>
        <dbReference type="ARBA" id="ARBA00061585"/>
    </source>
</evidence>
<dbReference type="FunFam" id="3.50.30.40:FF:000002">
    <property type="entry name" value="4-carboxy-4-hydroxy-2-oxoadipate aldolase/oxaloacetate decarboxylase"/>
    <property type="match status" value="1"/>
</dbReference>
<accession>A0A4Y5Z0W3</accession>
<sequence>MMGVVVRNRPSITPEQAETLASMGVATVHEAQGRVGLFLPPIQPIQQDRAIAGSAVTVLAQPGDNWMLHVAVEQCRPGDVLVVACTTENTDGMFGDLLATSLVARGVVGLVIDAGVRDSAELRRMGFPVWAKAVHARGTVKATLGSVNVPVVIGGQLVKAGDAIVADDDGVVVVPHASVESAIAASRKRVLNEEAKRERLAAGELGLDIYDMRPRLAEAGLRYVDDVPND</sequence>
<evidence type="ECO:0000256" key="4">
    <source>
        <dbReference type="ARBA" id="ARBA00012213"/>
    </source>
</evidence>
<comment type="subunit">
    <text evidence="3">Homohexamer.</text>
</comment>
<feature type="binding site" evidence="10">
    <location>
        <position position="118"/>
    </location>
    <ligand>
        <name>Mg(2+)</name>
        <dbReference type="ChEBI" id="CHEBI:18420"/>
    </ligand>
</feature>
<dbReference type="InterPro" id="IPR014165">
    <property type="entry name" value="LigK_PcmE"/>
</dbReference>
<keyword evidence="7" id="KW-0456">Lyase</keyword>
<evidence type="ECO:0000313" key="12">
    <source>
        <dbReference type="Proteomes" id="UP000316093"/>
    </source>
</evidence>
<reference evidence="11 12" key="1">
    <citation type="submission" date="2019-06" db="EMBL/GenBank/DDBJ databases">
        <title>A complete genome sequence for Luteibacter pinisoli MAH-14.</title>
        <authorList>
            <person name="Baltrus D.A."/>
        </authorList>
    </citation>
    <scope>NUCLEOTIDE SEQUENCE [LARGE SCALE GENOMIC DNA]</scope>
    <source>
        <strain evidence="11 12">MAH-14</strain>
    </source>
</reference>
<dbReference type="EMBL" id="CP041046">
    <property type="protein sequence ID" value="QDE38305.1"/>
    <property type="molecule type" value="Genomic_DNA"/>
</dbReference>
<dbReference type="EC" id="4.1.3.17" evidence="4"/>
<dbReference type="Pfam" id="PF03737">
    <property type="entry name" value="RraA-like"/>
    <property type="match status" value="1"/>
</dbReference>
<dbReference type="GO" id="GO:0019336">
    <property type="term" value="P:phenol-containing compound catabolic process"/>
    <property type="evidence" value="ECO:0007669"/>
    <property type="project" value="UniProtKB-ARBA"/>
</dbReference>
<dbReference type="GO" id="GO:0042537">
    <property type="term" value="P:benzene-containing compound metabolic process"/>
    <property type="evidence" value="ECO:0007669"/>
    <property type="project" value="UniProtKB-ARBA"/>
</dbReference>
<comment type="catalytic activity">
    <reaction evidence="1">
        <text>4-hydroxy-4-methyl-2-oxoglutarate = 2 pyruvate</text>
        <dbReference type="Rhea" id="RHEA:22748"/>
        <dbReference type="ChEBI" id="CHEBI:15361"/>
        <dbReference type="ChEBI" id="CHEBI:58276"/>
        <dbReference type="EC" id="4.1.3.17"/>
    </reaction>
</comment>
<evidence type="ECO:0000256" key="2">
    <source>
        <dbReference type="ARBA" id="ARBA00001946"/>
    </source>
</evidence>
<comment type="similarity">
    <text evidence="9">Belongs to the LigK/PcmE family.</text>
</comment>
<dbReference type="InterPro" id="IPR005493">
    <property type="entry name" value="RraA/RraA-like"/>
</dbReference>
<dbReference type="PANTHER" id="PTHR33254:SF16">
    <property type="entry name" value="BLR3842 PROTEIN"/>
    <property type="match status" value="1"/>
</dbReference>
<dbReference type="SUPFAM" id="SSF89562">
    <property type="entry name" value="RraA-like"/>
    <property type="match status" value="1"/>
</dbReference>
<dbReference type="Gene3D" id="3.50.30.40">
    <property type="entry name" value="Ribonuclease E inhibitor RraA/RraA-like"/>
    <property type="match status" value="1"/>
</dbReference>